<organism evidence="1">
    <name type="scientific">Sesamum radiatum</name>
    <name type="common">Black benniseed</name>
    <dbReference type="NCBI Taxonomy" id="300843"/>
    <lineage>
        <taxon>Eukaryota</taxon>
        <taxon>Viridiplantae</taxon>
        <taxon>Streptophyta</taxon>
        <taxon>Embryophyta</taxon>
        <taxon>Tracheophyta</taxon>
        <taxon>Spermatophyta</taxon>
        <taxon>Magnoliopsida</taxon>
        <taxon>eudicotyledons</taxon>
        <taxon>Gunneridae</taxon>
        <taxon>Pentapetalae</taxon>
        <taxon>asterids</taxon>
        <taxon>lamiids</taxon>
        <taxon>Lamiales</taxon>
        <taxon>Pedaliaceae</taxon>
        <taxon>Sesamum</taxon>
    </lineage>
</organism>
<dbReference type="EMBL" id="JACGWJ010000008">
    <property type="protein sequence ID" value="KAL0404388.1"/>
    <property type="molecule type" value="Genomic_DNA"/>
</dbReference>
<gene>
    <name evidence="1" type="ORF">Sradi_2079600</name>
</gene>
<evidence type="ECO:0000313" key="1">
    <source>
        <dbReference type="EMBL" id="KAL0404388.1"/>
    </source>
</evidence>
<reference evidence="1" key="1">
    <citation type="submission" date="2020-06" db="EMBL/GenBank/DDBJ databases">
        <authorList>
            <person name="Li T."/>
            <person name="Hu X."/>
            <person name="Zhang T."/>
            <person name="Song X."/>
            <person name="Zhang H."/>
            <person name="Dai N."/>
            <person name="Sheng W."/>
            <person name="Hou X."/>
            <person name="Wei L."/>
        </authorList>
    </citation>
    <scope>NUCLEOTIDE SEQUENCE</scope>
    <source>
        <strain evidence="1">G02</strain>
        <tissue evidence="1">Leaf</tissue>
    </source>
</reference>
<dbReference type="AlphaFoldDB" id="A0AAW2TJQ9"/>
<comment type="caution">
    <text evidence="1">The sequence shown here is derived from an EMBL/GenBank/DDBJ whole genome shotgun (WGS) entry which is preliminary data.</text>
</comment>
<sequence>MRSPPPEATIDYVAGDIPSEGAHKLKEESAPLAVDEGLPNVFVVAPALEDQVETKEDSSCGDDKEKM</sequence>
<accession>A0AAW2TJQ9</accession>
<proteinExistence type="predicted"/>
<protein>
    <submittedName>
        <fullName evidence="1">Uncharacterized protein</fullName>
    </submittedName>
</protein>
<reference evidence="1" key="2">
    <citation type="journal article" date="2024" name="Plant">
        <title>Genomic evolution and insights into agronomic trait innovations of Sesamum species.</title>
        <authorList>
            <person name="Miao H."/>
            <person name="Wang L."/>
            <person name="Qu L."/>
            <person name="Liu H."/>
            <person name="Sun Y."/>
            <person name="Le M."/>
            <person name="Wang Q."/>
            <person name="Wei S."/>
            <person name="Zheng Y."/>
            <person name="Lin W."/>
            <person name="Duan Y."/>
            <person name="Cao H."/>
            <person name="Xiong S."/>
            <person name="Wang X."/>
            <person name="Wei L."/>
            <person name="Li C."/>
            <person name="Ma Q."/>
            <person name="Ju M."/>
            <person name="Zhao R."/>
            <person name="Li G."/>
            <person name="Mu C."/>
            <person name="Tian Q."/>
            <person name="Mei H."/>
            <person name="Zhang T."/>
            <person name="Gao T."/>
            <person name="Zhang H."/>
        </authorList>
    </citation>
    <scope>NUCLEOTIDE SEQUENCE</scope>
    <source>
        <strain evidence="1">G02</strain>
    </source>
</reference>
<name>A0AAW2TJQ9_SESRA</name>